<evidence type="ECO:0000313" key="4">
    <source>
        <dbReference type="EMBL" id="SFT75776.1"/>
    </source>
</evidence>
<protein>
    <submittedName>
        <fullName evidence="4">ADP-ribose pyrophosphatase YjhB, NUDIX family</fullName>
    </submittedName>
</protein>
<dbReference type="PANTHER" id="PTHR43046:SF14">
    <property type="entry name" value="MUTT_NUDIX FAMILY PROTEIN"/>
    <property type="match status" value="1"/>
</dbReference>
<dbReference type="RefSeq" id="WP_090249422.1">
    <property type="nucleotide sequence ID" value="NZ_FPAS01000003.1"/>
</dbReference>
<dbReference type="Gene3D" id="3.90.79.10">
    <property type="entry name" value="Nucleoside Triphosphate Pyrophosphohydrolase"/>
    <property type="match status" value="1"/>
</dbReference>
<evidence type="ECO:0000256" key="2">
    <source>
        <dbReference type="ARBA" id="ARBA00022801"/>
    </source>
</evidence>
<dbReference type="OrthoDB" id="9810648at2"/>
<dbReference type="InterPro" id="IPR015797">
    <property type="entry name" value="NUDIX_hydrolase-like_dom_sf"/>
</dbReference>
<dbReference type="PROSITE" id="PS00893">
    <property type="entry name" value="NUDIX_BOX"/>
    <property type="match status" value="1"/>
</dbReference>
<dbReference type="GO" id="GO:0016787">
    <property type="term" value="F:hydrolase activity"/>
    <property type="evidence" value="ECO:0007669"/>
    <property type="project" value="UniProtKB-KW"/>
</dbReference>
<sequence length="143" mass="16608">MRKQFNIRVYGLLTNTQGDVLLSDENRFGRSFTKFPGGGLEWGEGLKECLVREFQEELNLEIEVGELFYCTDFFQQSAFNDNDQLISLYYWVKPLHKEFGSELPITLTDAEEQPRWKPLESIGPQDLTFPVDKIVAQKLSELH</sequence>
<dbReference type="Proteomes" id="UP000236454">
    <property type="component" value="Unassembled WGS sequence"/>
</dbReference>
<feature type="domain" description="Nudix hydrolase" evidence="3">
    <location>
        <begin position="4"/>
        <end position="139"/>
    </location>
</feature>
<name>A0A1I7ALJ1_9FLAO</name>
<keyword evidence="2" id="KW-0378">Hydrolase</keyword>
<organism evidence="4 5">
    <name type="scientific">Lishizhenia tianjinensis</name>
    <dbReference type="NCBI Taxonomy" id="477690"/>
    <lineage>
        <taxon>Bacteria</taxon>
        <taxon>Pseudomonadati</taxon>
        <taxon>Bacteroidota</taxon>
        <taxon>Flavobacteriia</taxon>
        <taxon>Flavobacteriales</taxon>
        <taxon>Crocinitomicaceae</taxon>
        <taxon>Lishizhenia</taxon>
    </lineage>
</organism>
<dbReference type="EMBL" id="FPAS01000003">
    <property type="protein sequence ID" value="SFT75776.1"/>
    <property type="molecule type" value="Genomic_DNA"/>
</dbReference>
<keyword evidence="5" id="KW-1185">Reference proteome</keyword>
<comment type="cofactor">
    <cofactor evidence="1">
        <name>Mg(2+)</name>
        <dbReference type="ChEBI" id="CHEBI:18420"/>
    </cofactor>
</comment>
<gene>
    <name evidence="4" type="ORF">SAMN05216474_2204</name>
</gene>
<accession>A0A1I7ALJ1</accession>
<dbReference type="PROSITE" id="PS51462">
    <property type="entry name" value="NUDIX"/>
    <property type="match status" value="1"/>
</dbReference>
<reference evidence="4 5" key="1">
    <citation type="submission" date="2016-10" db="EMBL/GenBank/DDBJ databases">
        <authorList>
            <person name="de Groot N.N."/>
        </authorList>
    </citation>
    <scope>NUCLEOTIDE SEQUENCE [LARGE SCALE GENOMIC DNA]</scope>
    <source>
        <strain evidence="4 5">CGMCC 1.7005</strain>
    </source>
</reference>
<evidence type="ECO:0000256" key="1">
    <source>
        <dbReference type="ARBA" id="ARBA00001946"/>
    </source>
</evidence>
<dbReference type="InterPro" id="IPR000086">
    <property type="entry name" value="NUDIX_hydrolase_dom"/>
</dbReference>
<dbReference type="InterPro" id="IPR020084">
    <property type="entry name" value="NUDIX_hydrolase_CS"/>
</dbReference>
<dbReference type="Pfam" id="PF00293">
    <property type="entry name" value="NUDIX"/>
    <property type="match status" value="1"/>
</dbReference>
<dbReference type="PANTHER" id="PTHR43046">
    <property type="entry name" value="GDP-MANNOSE MANNOSYL HYDROLASE"/>
    <property type="match status" value="1"/>
</dbReference>
<evidence type="ECO:0000313" key="5">
    <source>
        <dbReference type="Proteomes" id="UP000236454"/>
    </source>
</evidence>
<evidence type="ECO:0000259" key="3">
    <source>
        <dbReference type="PROSITE" id="PS51462"/>
    </source>
</evidence>
<proteinExistence type="predicted"/>
<dbReference type="STRING" id="477690.SAMN05216474_2204"/>
<dbReference type="SUPFAM" id="SSF55811">
    <property type="entry name" value="Nudix"/>
    <property type="match status" value="1"/>
</dbReference>
<dbReference type="AlphaFoldDB" id="A0A1I7ALJ1"/>